<dbReference type="Gene3D" id="3.30.390.30">
    <property type="match status" value="1"/>
</dbReference>
<dbReference type="InterPro" id="IPR004099">
    <property type="entry name" value="Pyr_nucl-diS_OxRdtase_dimer"/>
</dbReference>
<dbReference type="PRINTS" id="PR00368">
    <property type="entry name" value="FADPNR"/>
</dbReference>
<proteinExistence type="predicted"/>
<dbReference type="PANTHER" id="PTHR43014">
    <property type="entry name" value="MERCURIC REDUCTASE"/>
    <property type="match status" value="1"/>
</dbReference>
<evidence type="ECO:0000256" key="1">
    <source>
        <dbReference type="ARBA" id="ARBA00022630"/>
    </source>
</evidence>
<dbReference type="Proteomes" id="UP000799757">
    <property type="component" value="Unassembled WGS sequence"/>
</dbReference>
<dbReference type="InterPro" id="IPR036188">
    <property type="entry name" value="FAD/NAD-bd_sf"/>
</dbReference>
<feature type="domain" description="FAD/NAD(P)-binding" evidence="4">
    <location>
        <begin position="6"/>
        <end position="180"/>
    </location>
</feature>
<evidence type="ECO:0000256" key="2">
    <source>
        <dbReference type="ARBA" id="ARBA00022827"/>
    </source>
</evidence>
<dbReference type="GO" id="GO:0003955">
    <property type="term" value="F:NAD(P)H dehydrogenase (quinone) activity"/>
    <property type="evidence" value="ECO:0007669"/>
    <property type="project" value="TreeGrafter"/>
</dbReference>
<reference evidence="5" key="1">
    <citation type="journal article" date="2020" name="Stud. Mycol.">
        <title>101 Dothideomycetes genomes: a test case for predicting lifestyles and emergence of pathogens.</title>
        <authorList>
            <person name="Haridas S."/>
            <person name="Albert R."/>
            <person name="Binder M."/>
            <person name="Bloem J."/>
            <person name="Labutti K."/>
            <person name="Salamov A."/>
            <person name="Andreopoulos B."/>
            <person name="Baker S."/>
            <person name="Barry K."/>
            <person name="Bills G."/>
            <person name="Bluhm B."/>
            <person name="Cannon C."/>
            <person name="Castanera R."/>
            <person name="Culley D."/>
            <person name="Daum C."/>
            <person name="Ezra D."/>
            <person name="Gonzalez J."/>
            <person name="Henrissat B."/>
            <person name="Kuo A."/>
            <person name="Liang C."/>
            <person name="Lipzen A."/>
            <person name="Lutzoni F."/>
            <person name="Magnuson J."/>
            <person name="Mondo S."/>
            <person name="Nolan M."/>
            <person name="Ohm R."/>
            <person name="Pangilinan J."/>
            <person name="Park H.-J."/>
            <person name="Ramirez L."/>
            <person name="Alfaro M."/>
            <person name="Sun H."/>
            <person name="Tritt A."/>
            <person name="Yoshinaga Y."/>
            <person name="Zwiers L.-H."/>
            <person name="Turgeon B."/>
            <person name="Goodwin S."/>
            <person name="Spatafora J."/>
            <person name="Crous P."/>
            <person name="Grigoriev I."/>
        </authorList>
    </citation>
    <scope>NUCLEOTIDE SEQUENCE</scope>
    <source>
        <strain evidence="5">CBS 109.77</strain>
    </source>
</reference>
<evidence type="ECO:0000313" key="6">
    <source>
        <dbReference type="Proteomes" id="UP000799757"/>
    </source>
</evidence>
<dbReference type="GO" id="GO:0050660">
    <property type="term" value="F:flavin adenine dinucleotide binding"/>
    <property type="evidence" value="ECO:0007669"/>
    <property type="project" value="TreeGrafter"/>
</dbReference>
<protein>
    <submittedName>
        <fullName evidence="5">FAD/NAD(P)-binding domain-containing protein</fullName>
    </submittedName>
</protein>
<dbReference type="AlphaFoldDB" id="A0A6A6WT88"/>
<keyword evidence="1" id="KW-0285">Flavoprotein</keyword>
<accession>A0A6A6WT88</accession>
<name>A0A6A6WT88_9PLEO</name>
<dbReference type="SUPFAM" id="SSF51905">
    <property type="entry name" value="FAD/NAD(P)-binding domain"/>
    <property type="match status" value="1"/>
</dbReference>
<evidence type="ECO:0000259" key="3">
    <source>
        <dbReference type="Pfam" id="PF02852"/>
    </source>
</evidence>
<dbReference type="Pfam" id="PF02852">
    <property type="entry name" value="Pyr_redox_dim"/>
    <property type="match status" value="1"/>
</dbReference>
<keyword evidence="6" id="KW-1185">Reference proteome</keyword>
<sequence>EGVDPGRVLDSTSVQELGDVPAHLVVLGGGAVGVEFGQLFRRFGARVTIVQRGERLLGRGEDPELAACLEGILREDGIEVLLGTAAGGVETAGGGGDEALPLRLRAVGVKTRTTRDIHASHLLVATGRVPNTETLGLQAAGIQTSESGHVVASPTLETNVPGVYVLGDVKGGPAFTHVSYDDFRIVRDNLARDREASSPAAEPKTTHARAACIPSVVYTDPQVAHVGPKWGDLAASPRAASGPQLVSYAMPGSWIARGLETDETRGMMKAVVEAETGRIVSFAAIGPEAGEVMAVVQMAMLGGVRWEGLRDAVWAHPSWSESLNNLWGGERRVIEF</sequence>
<dbReference type="PANTHER" id="PTHR43014:SF2">
    <property type="entry name" value="MERCURIC REDUCTASE"/>
    <property type="match status" value="1"/>
</dbReference>
<dbReference type="OrthoDB" id="361797at2759"/>
<evidence type="ECO:0000259" key="4">
    <source>
        <dbReference type="Pfam" id="PF07992"/>
    </source>
</evidence>
<gene>
    <name evidence="5" type="ORF">K505DRAFT_257861</name>
</gene>
<feature type="non-terminal residue" evidence="5">
    <location>
        <position position="1"/>
    </location>
</feature>
<dbReference type="Pfam" id="PF07992">
    <property type="entry name" value="Pyr_redox_2"/>
    <property type="match status" value="1"/>
</dbReference>
<evidence type="ECO:0000313" key="5">
    <source>
        <dbReference type="EMBL" id="KAF2787370.1"/>
    </source>
</evidence>
<keyword evidence="2" id="KW-0274">FAD</keyword>
<dbReference type="SUPFAM" id="SSF55424">
    <property type="entry name" value="FAD/NAD-linked reductases, dimerisation (C-terminal) domain"/>
    <property type="match status" value="1"/>
</dbReference>
<dbReference type="InterPro" id="IPR016156">
    <property type="entry name" value="FAD/NAD-linked_Rdtase_dimer_sf"/>
</dbReference>
<dbReference type="InterPro" id="IPR023753">
    <property type="entry name" value="FAD/NAD-binding_dom"/>
</dbReference>
<dbReference type="EMBL" id="MU002328">
    <property type="protein sequence ID" value="KAF2787370.1"/>
    <property type="molecule type" value="Genomic_DNA"/>
</dbReference>
<feature type="domain" description="Pyridine nucleotide-disulphide oxidoreductase dimerisation" evidence="3">
    <location>
        <begin position="213"/>
        <end position="324"/>
    </location>
</feature>
<dbReference type="PRINTS" id="PR00411">
    <property type="entry name" value="PNDRDTASEI"/>
</dbReference>
<dbReference type="Gene3D" id="3.50.50.60">
    <property type="entry name" value="FAD/NAD(P)-binding domain"/>
    <property type="match status" value="2"/>
</dbReference>
<organism evidence="5 6">
    <name type="scientific">Melanomma pulvis-pyrius CBS 109.77</name>
    <dbReference type="NCBI Taxonomy" id="1314802"/>
    <lineage>
        <taxon>Eukaryota</taxon>
        <taxon>Fungi</taxon>
        <taxon>Dikarya</taxon>
        <taxon>Ascomycota</taxon>
        <taxon>Pezizomycotina</taxon>
        <taxon>Dothideomycetes</taxon>
        <taxon>Pleosporomycetidae</taxon>
        <taxon>Pleosporales</taxon>
        <taxon>Melanommataceae</taxon>
        <taxon>Melanomma</taxon>
    </lineage>
</organism>